<name>A0A1M5JP68_9SPHI</name>
<reference evidence="2" key="1">
    <citation type="submission" date="2016-11" db="EMBL/GenBank/DDBJ databases">
        <authorList>
            <person name="Varghese N."/>
            <person name="Submissions S."/>
        </authorList>
    </citation>
    <scope>NUCLEOTIDE SEQUENCE [LARGE SCALE GENOMIC DNA]</scope>
    <source>
        <strain evidence="2">DSM 16990</strain>
    </source>
</reference>
<dbReference type="AlphaFoldDB" id="A0A1M5JP68"/>
<dbReference type="Proteomes" id="UP000184287">
    <property type="component" value="Unassembled WGS sequence"/>
</dbReference>
<evidence type="ECO:0000313" key="2">
    <source>
        <dbReference type="Proteomes" id="UP000184287"/>
    </source>
</evidence>
<keyword evidence="2" id="KW-1185">Reference proteome</keyword>
<evidence type="ECO:0000313" key="1">
    <source>
        <dbReference type="EMBL" id="SHG42382.1"/>
    </source>
</evidence>
<dbReference type="EMBL" id="FQUQ01000005">
    <property type="protein sequence ID" value="SHG42382.1"/>
    <property type="molecule type" value="Genomic_DNA"/>
</dbReference>
<proteinExistence type="predicted"/>
<sequence length="74" mass="7795">MAWFIFNTNSDPTNPASYTITSGLPSCNNGNSLCAIQTAEGLPGRPVLDNSIKDEMLIALVGSSPSANVRLKVI</sequence>
<protein>
    <submittedName>
        <fullName evidence="1">Uncharacterized protein</fullName>
    </submittedName>
</protein>
<accession>A0A1M5JP68</accession>
<gene>
    <name evidence="1" type="ORF">SAMN04488522_105455</name>
</gene>
<organism evidence="1 2">
    <name type="scientific">Pedobacter caeni</name>
    <dbReference type="NCBI Taxonomy" id="288992"/>
    <lineage>
        <taxon>Bacteria</taxon>
        <taxon>Pseudomonadati</taxon>
        <taxon>Bacteroidota</taxon>
        <taxon>Sphingobacteriia</taxon>
        <taxon>Sphingobacteriales</taxon>
        <taxon>Sphingobacteriaceae</taxon>
        <taxon>Pedobacter</taxon>
    </lineage>
</organism>